<feature type="coiled-coil region" evidence="1">
    <location>
        <begin position="116"/>
        <end position="143"/>
    </location>
</feature>
<feature type="region of interest" description="Disordered" evidence="2">
    <location>
        <begin position="1"/>
        <end position="24"/>
    </location>
</feature>
<protein>
    <submittedName>
        <fullName evidence="3">Uncharacterized protein</fullName>
    </submittedName>
</protein>
<evidence type="ECO:0000313" key="3">
    <source>
        <dbReference type="EMBL" id="MCC2242525.1"/>
    </source>
</evidence>
<accession>A0AAW4WCJ5</accession>
<organism evidence="3 4">
    <name type="scientific">Roseburia amylophila</name>
    <dbReference type="NCBI Taxonomy" id="2981794"/>
    <lineage>
        <taxon>Bacteria</taxon>
        <taxon>Bacillati</taxon>
        <taxon>Bacillota</taxon>
        <taxon>Clostridia</taxon>
        <taxon>Lachnospirales</taxon>
        <taxon>Lachnospiraceae</taxon>
        <taxon>Roseburia</taxon>
    </lineage>
</organism>
<dbReference type="Proteomes" id="UP001198893">
    <property type="component" value="Unassembled WGS sequence"/>
</dbReference>
<name>A0AAW4WCJ5_9FIRM</name>
<sequence>MTEEQNGSVPESGTKKPEQATVKKKAAAKSNASLGEQYLGALFKCASWISPAYKEMAEKAKGKLEVLKELYLCSCDGVSEEKALETLDKDNPEVMLRFIRQKCVEERATKGYEEELKEIRKAAALVRHEMQDMKEKMDAITEKVPSIAAMFPEEEPVKDAVEQPVEPVKEIIRKKEQVSSENEKEQLAVPESGTNVVTEKEQGVKKWKAKIHKTFSTLLKSRTESIHKYVESLLEEGYTDEQLSFLLDCLEDGDTPEQIRKYASPKLPVEVMKRLKMMEEREDKKDGE</sequence>
<keyword evidence="1" id="KW-0175">Coiled coil</keyword>
<reference evidence="3" key="1">
    <citation type="submission" date="2021-10" db="EMBL/GenBank/DDBJ databases">
        <title>Anaerobic single-cell dispensing facilitates the cultivation of human gut bacteria.</title>
        <authorList>
            <person name="Afrizal A."/>
        </authorList>
    </citation>
    <scope>NUCLEOTIDE SEQUENCE</scope>
    <source>
        <strain evidence="3">CLA-AA-H204</strain>
    </source>
</reference>
<dbReference type="RefSeq" id="WP_227710281.1">
    <property type="nucleotide sequence ID" value="NZ_JAJEQW010000010.1"/>
</dbReference>
<proteinExistence type="predicted"/>
<dbReference type="AlphaFoldDB" id="A0AAW4WCJ5"/>
<comment type="caution">
    <text evidence="3">The sequence shown here is derived from an EMBL/GenBank/DDBJ whole genome shotgun (WGS) entry which is preliminary data.</text>
</comment>
<evidence type="ECO:0000313" key="4">
    <source>
        <dbReference type="Proteomes" id="UP001198893"/>
    </source>
</evidence>
<gene>
    <name evidence="3" type="ORF">LKD47_09480</name>
</gene>
<evidence type="ECO:0000256" key="2">
    <source>
        <dbReference type="SAM" id="MobiDB-lite"/>
    </source>
</evidence>
<dbReference type="EMBL" id="JAJEQW010000010">
    <property type="protein sequence ID" value="MCC2242525.1"/>
    <property type="molecule type" value="Genomic_DNA"/>
</dbReference>
<feature type="compositionally biased region" description="Polar residues" evidence="2">
    <location>
        <begin position="1"/>
        <end position="11"/>
    </location>
</feature>
<evidence type="ECO:0000256" key="1">
    <source>
        <dbReference type="SAM" id="Coils"/>
    </source>
</evidence>